<organism evidence="2 3">
    <name type="scientific">Eragrostis curvula</name>
    <name type="common">weeping love grass</name>
    <dbReference type="NCBI Taxonomy" id="38414"/>
    <lineage>
        <taxon>Eukaryota</taxon>
        <taxon>Viridiplantae</taxon>
        <taxon>Streptophyta</taxon>
        <taxon>Embryophyta</taxon>
        <taxon>Tracheophyta</taxon>
        <taxon>Spermatophyta</taxon>
        <taxon>Magnoliopsida</taxon>
        <taxon>Liliopsida</taxon>
        <taxon>Poales</taxon>
        <taxon>Poaceae</taxon>
        <taxon>PACMAD clade</taxon>
        <taxon>Chloridoideae</taxon>
        <taxon>Eragrostideae</taxon>
        <taxon>Eragrostidinae</taxon>
        <taxon>Eragrostis</taxon>
    </lineage>
</organism>
<dbReference type="Proteomes" id="UP000324897">
    <property type="component" value="Chromosome 2"/>
</dbReference>
<sequence>MHDHTSSSVSSRTPPPRPAAEEIDSDEDVLQRSEERGNAGGEDVPQAPSPAPLGRHQTLQAQGLKATKSQGGATTASTGDPLTTVTLIQSLLFKLRTGAVIDDCTPPSDDTTVDANGEQINFKWSQKNVEQMLRGRIRLVHRKTPHWIIQRIQMLTKMASKLMKSSPQSVKEMHSGSISVARVKLLCWTIQGIPCP</sequence>
<evidence type="ECO:0000313" key="2">
    <source>
        <dbReference type="EMBL" id="TVU23369.1"/>
    </source>
</evidence>
<proteinExistence type="predicted"/>
<feature type="non-terminal residue" evidence="2">
    <location>
        <position position="1"/>
    </location>
</feature>
<gene>
    <name evidence="2" type="ORF">EJB05_25729</name>
</gene>
<accession>A0A5J9UHV8</accession>
<feature type="compositionally biased region" description="Polar residues" evidence="1">
    <location>
        <begin position="57"/>
        <end position="80"/>
    </location>
</feature>
<name>A0A5J9UHV8_9POAL</name>
<keyword evidence="3" id="KW-1185">Reference proteome</keyword>
<dbReference type="Gramene" id="TVU23369">
    <property type="protein sequence ID" value="TVU23369"/>
    <property type="gene ID" value="EJB05_25729"/>
</dbReference>
<protein>
    <submittedName>
        <fullName evidence="2">Uncharacterized protein</fullName>
    </submittedName>
</protein>
<evidence type="ECO:0000256" key="1">
    <source>
        <dbReference type="SAM" id="MobiDB-lite"/>
    </source>
</evidence>
<dbReference type="EMBL" id="RWGY01000013">
    <property type="protein sequence ID" value="TVU23369.1"/>
    <property type="molecule type" value="Genomic_DNA"/>
</dbReference>
<comment type="caution">
    <text evidence="2">The sequence shown here is derived from an EMBL/GenBank/DDBJ whole genome shotgun (WGS) entry which is preliminary data.</text>
</comment>
<dbReference type="AlphaFoldDB" id="A0A5J9UHV8"/>
<feature type="compositionally biased region" description="Low complexity" evidence="1">
    <location>
        <begin position="1"/>
        <end position="12"/>
    </location>
</feature>
<reference evidence="2 3" key="1">
    <citation type="journal article" date="2019" name="Sci. Rep.">
        <title>A high-quality genome of Eragrostis curvula grass provides insights into Poaceae evolution and supports new strategies to enhance forage quality.</title>
        <authorList>
            <person name="Carballo J."/>
            <person name="Santos B.A.C.M."/>
            <person name="Zappacosta D."/>
            <person name="Garbus I."/>
            <person name="Selva J.P."/>
            <person name="Gallo C.A."/>
            <person name="Diaz A."/>
            <person name="Albertini E."/>
            <person name="Caccamo M."/>
            <person name="Echenique V."/>
        </authorList>
    </citation>
    <scope>NUCLEOTIDE SEQUENCE [LARGE SCALE GENOMIC DNA]</scope>
    <source>
        <strain evidence="3">cv. Victoria</strain>
        <tissue evidence="2">Leaf</tissue>
    </source>
</reference>
<feature type="region of interest" description="Disordered" evidence="1">
    <location>
        <begin position="1"/>
        <end position="80"/>
    </location>
</feature>
<evidence type="ECO:0000313" key="3">
    <source>
        <dbReference type="Proteomes" id="UP000324897"/>
    </source>
</evidence>